<comment type="cofactor">
    <cofactor evidence="1 8">
        <name>Mg(2+)</name>
        <dbReference type="ChEBI" id="CHEBI:18420"/>
    </cofactor>
</comment>
<accession>U1I4Z6</accession>
<dbReference type="InterPro" id="IPR037009">
    <property type="entry name" value="mRNA_triPase_Cet1_sf"/>
</dbReference>
<comment type="function">
    <text evidence="8">First step of mRNA capping. Converts the 5'-triphosphate end of a nascent mRNA chain into a diphosphate end.</text>
</comment>
<feature type="compositionally biased region" description="Low complexity" evidence="9">
    <location>
        <begin position="371"/>
        <end position="383"/>
    </location>
</feature>
<keyword evidence="8" id="KW-0506">mRNA capping</keyword>
<dbReference type="SUPFAM" id="SSF55154">
    <property type="entry name" value="CYTH-like phosphatases"/>
    <property type="match status" value="1"/>
</dbReference>
<evidence type="ECO:0000256" key="7">
    <source>
        <dbReference type="ARBA" id="ARBA00047740"/>
    </source>
</evidence>
<evidence type="ECO:0000256" key="2">
    <source>
        <dbReference type="ARBA" id="ARBA00004123"/>
    </source>
</evidence>
<keyword evidence="12" id="KW-1185">Reference proteome</keyword>
<dbReference type="AlphaFoldDB" id="U1I4Z6"/>
<dbReference type="EC" id="3.6.1.74" evidence="8"/>
<feature type="compositionally biased region" description="Basic and acidic residues" evidence="9">
    <location>
        <begin position="247"/>
        <end position="265"/>
    </location>
</feature>
<organism evidence="11 12">
    <name type="scientific">Endocarpon pusillum (strain Z07020 / HMAS-L-300199)</name>
    <name type="common">Lichen-forming fungus</name>
    <dbReference type="NCBI Taxonomy" id="1263415"/>
    <lineage>
        <taxon>Eukaryota</taxon>
        <taxon>Fungi</taxon>
        <taxon>Dikarya</taxon>
        <taxon>Ascomycota</taxon>
        <taxon>Pezizomycotina</taxon>
        <taxon>Eurotiomycetes</taxon>
        <taxon>Chaetothyriomycetidae</taxon>
        <taxon>Verrucariales</taxon>
        <taxon>Verrucariaceae</taxon>
        <taxon>Endocarpon</taxon>
    </lineage>
</organism>
<feature type="compositionally biased region" description="Polar residues" evidence="9">
    <location>
        <begin position="266"/>
        <end position="280"/>
    </location>
</feature>
<feature type="region of interest" description="Disordered" evidence="9">
    <location>
        <begin position="1"/>
        <end position="403"/>
    </location>
</feature>
<dbReference type="Proteomes" id="UP000019373">
    <property type="component" value="Unassembled WGS sequence"/>
</dbReference>
<dbReference type="InterPro" id="IPR004206">
    <property type="entry name" value="mRNA_triPase_Cet1"/>
</dbReference>
<comment type="subunit">
    <text evidence="8">Heterodimer. The mRNA-capping enzyme is composed of two separate chains alpha and beta, respectively a mRNA guanylyltransferase and an mRNA 5'-triphosphate monophosphatase.</text>
</comment>
<feature type="compositionally biased region" description="Polar residues" evidence="9">
    <location>
        <begin position="167"/>
        <end position="189"/>
    </location>
</feature>
<comment type="subcellular location">
    <subcellularLocation>
        <location evidence="2 8">Nucleus</location>
    </subcellularLocation>
</comment>
<proteinExistence type="inferred from homology"/>
<evidence type="ECO:0000256" key="1">
    <source>
        <dbReference type="ARBA" id="ARBA00001946"/>
    </source>
</evidence>
<evidence type="ECO:0000313" key="11">
    <source>
        <dbReference type="EMBL" id="ERF77199.1"/>
    </source>
</evidence>
<evidence type="ECO:0000313" key="12">
    <source>
        <dbReference type="Proteomes" id="UP000019373"/>
    </source>
</evidence>
<dbReference type="Pfam" id="PF02940">
    <property type="entry name" value="mRNA_triPase"/>
    <property type="match status" value="1"/>
</dbReference>
<dbReference type="eggNOG" id="ENOG502RZAX">
    <property type="taxonomic scope" value="Eukaryota"/>
</dbReference>
<gene>
    <name evidence="11" type="ORF">EPUS_06479</name>
</gene>
<evidence type="ECO:0000256" key="8">
    <source>
        <dbReference type="RuleBase" id="RU367053"/>
    </source>
</evidence>
<dbReference type="GeneID" id="19241419"/>
<dbReference type="RefSeq" id="XP_007785494.1">
    <property type="nucleotide sequence ID" value="XM_007787304.1"/>
</dbReference>
<dbReference type="OrthoDB" id="272147at2759"/>
<evidence type="ECO:0000256" key="6">
    <source>
        <dbReference type="ARBA" id="ARBA00023242"/>
    </source>
</evidence>
<keyword evidence="6 8" id="KW-0539">Nucleus</keyword>
<dbReference type="CDD" id="cd07470">
    <property type="entry name" value="CYTH-like_mRNA_RTPase"/>
    <property type="match status" value="1"/>
</dbReference>
<reference evidence="12" key="1">
    <citation type="journal article" date="2014" name="BMC Genomics">
        <title>Genome characteristics reveal the impact of lichenization on lichen-forming fungus Endocarpon pusillum Hedwig (Verrucariales, Ascomycota).</title>
        <authorList>
            <person name="Wang Y.-Y."/>
            <person name="Liu B."/>
            <person name="Zhang X.-Y."/>
            <person name="Zhou Q.-M."/>
            <person name="Zhang T."/>
            <person name="Li H."/>
            <person name="Yu Y.-F."/>
            <person name="Zhang X.-L."/>
            <person name="Hao X.-Y."/>
            <person name="Wang M."/>
            <person name="Wang L."/>
            <person name="Wei J.-C."/>
        </authorList>
    </citation>
    <scope>NUCLEOTIDE SEQUENCE [LARGE SCALE GENOMIC DNA]</scope>
    <source>
        <strain evidence="12">Z07020 / HMAS-L-300199</strain>
    </source>
</reference>
<evidence type="ECO:0000259" key="10">
    <source>
        <dbReference type="Pfam" id="PF02940"/>
    </source>
</evidence>
<comment type="similarity">
    <text evidence="3 8">Belongs to the fungal TPase family.</text>
</comment>
<evidence type="ECO:0000256" key="9">
    <source>
        <dbReference type="SAM" id="MobiDB-lite"/>
    </source>
</evidence>
<evidence type="ECO:0000256" key="4">
    <source>
        <dbReference type="ARBA" id="ARBA00022664"/>
    </source>
</evidence>
<dbReference type="EMBL" id="KE720649">
    <property type="protein sequence ID" value="ERF77199.1"/>
    <property type="molecule type" value="Genomic_DNA"/>
</dbReference>
<evidence type="ECO:0000256" key="5">
    <source>
        <dbReference type="ARBA" id="ARBA00022801"/>
    </source>
</evidence>
<feature type="compositionally biased region" description="Polar residues" evidence="9">
    <location>
        <begin position="69"/>
        <end position="132"/>
    </location>
</feature>
<keyword evidence="5 8" id="KW-0378">Hydrolase</keyword>
<sequence length="759" mass="83007">MDLKSMLNESTGARPSPTPPQPLHQPTRHQTYPSYQGTIPSSLSHQASQRERPSQPPPLQPPEAFSPGTVCNSAQSPSQRTFASTSSINSVGLHSSIGSSPGQGQLTTVRDGTAYNNQYPTSFVPSPSSHAPNQGPFDQYQPIQGPPSGFPAGASLTHSGLLRESPVSLTGPQHSAARQFSPHPSQPSLPGTPLGPPAVFQKPSPQATQRAASYGLEHTRTYSGGSLGSQHGYDYGDRNISQHQRTASRESTVRQYSYEREREKSVSVSPKTIPQPSPLRQASMERLQPRMTPPPKQLTGPKADHARLVSSAEPRVDSLPSSTSTTPRDLDRRSSSQQSPRPAVQHSTPPSNHAMPPDKSSPTPHRHQALKRNASAISGSSSSPQPPRKRSKRAEIPIFARTARPNKPPLKLIMKGNIRSIPHVPPAVNGHPSTNGSGNHTAPIRAVPVAAPVPVEPSDWEPSIMGSTPYEELTRYICDMIYNTIGNAEPPTDGAVFEIEAKLGEIHNIEEGKRIRLPVMTETIFDKNQFGPPTRFESSMNVEQHKALNSYLNTLCAESQQAPRTPMFYDHPRETDTFYSLTPAGEASLPLSIRTYLNPKHRPRVRITTSQPPPSAAGSPAAVPVVKRRIIKSRIADFDVLCPSLAFDFRISISIESPFDGPDDVLVKVNDAGAGGAGDREKDRVSYRHLAYQIDLTQVSYPNSSKREHELEIEISTETIRQELANLREGRPSRYEDLVRGFVDNVRILARKGTLRMQR</sequence>
<dbReference type="PANTHER" id="PTHR28118">
    <property type="entry name" value="POLYNUCLEOTIDE 5'-TRIPHOSPHATASE-RELATED"/>
    <property type="match status" value="1"/>
</dbReference>
<dbReference type="InterPro" id="IPR040343">
    <property type="entry name" value="Cet1/Ctl1"/>
</dbReference>
<keyword evidence="4 8" id="KW-0507">mRNA processing</keyword>
<comment type="catalytic activity">
    <reaction evidence="7">
        <text>a 5'-end triphospho-ribonucleoside in mRNA + H2O = a 5'-end diphospho-ribonucleoside in mRNA + phosphate + H(+)</text>
        <dbReference type="Rhea" id="RHEA:67004"/>
        <dbReference type="Rhea" id="RHEA-COMP:17164"/>
        <dbReference type="Rhea" id="RHEA-COMP:17165"/>
        <dbReference type="ChEBI" id="CHEBI:15377"/>
        <dbReference type="ChEBI" id="CHEBI:15378"/>
        <dbReference type="ChEBI" id="CHEBI:43474"/>
        <dbReference type="ChEBI" id="CHEBI:167616"/>
        <dbReference type="ChEBI" id="CHEBI:167618"/>
        <dbReference type="EC" id="3.6.1.74"/>
    </reaction>
    <physiologicalReaction direction="left-to-right" evidence="7">
        <dbReference type="Rhea" id="RHEA:67005"/>
    </physiologicalReaction>
</comment>
<dbReference type="GO" id="GO:0006370">
    <property type="term" value="P:7-methylguanosine mRNA capping"/>
    <property type="evidence" value="ECO:0007669"/>
    <property type="project" value="UniProtKB-UniRule"/>
</dbReference>
<dbReference type="GO" id="GO:0140818">
    <property type="term" value="F:mRNA 5'-triphosphate monophosphatase activity"/>
    <property type="evidence" value="ECO:0007669"/>
    <property type="project" value="UniProtKB-EC"/>
</dbReference>
<feature type="domain" description="mRNA triphosphatase Cet1-like" evidence="10">
    <location>
        <begin position="471"/>
        <end position="715"/>
    </location>
</feature>
<dbReference type="HOGENOM" id="CLU_368826_0_0_1"/>
<dbReference type="Gene3D" id="3.20.100.10">
    <property type="entry name" value="mRNA triphosphatase Cet1-like"/>
    <property type="match status" value="1"/>
</dbReference>
<dbReference type="InterPro" id="IPR033469">
    <property type="entry name" value="CYTH-like_dom_sf"/>
</dbReference>
<feature type="compositionally biased region" description="Polar residues" evidence="9">
    <location>
        <begin position="32"/>
        <end position="45"/>
    </location>
</feature>
<protein>
    <recommendedName>
        <fullName evidence="8">mRNA-capping enzyme subunit beta</fullName>
        <ecNumber evidence="8">3.6.1.74</ecNumber>
    </recommendedName>
    <alternativeName>
        <fullName evidence="8">mRNA 5'-phosphatase</fullName>
    </alternativeName>
    <alternativeName>
        <fullName evidence="8">mRNA 5'-triphosphate monophosphatase</fullName>
    </alternativeName>
</protein>
<dbReference type="GO" id="GO:0004651">
    <property type="term" value="F:polynucleotide 5'-phosphatase activity"/>
    <property type="evidence" value="ECO:0007669"/>
    <property type="project" value="UniProtKB-UniRule"/>
</dbReference>
<dbReference type="GO" id="GO:0031533">
    <property type="term" value="C:mRNA capping enzyme complex"/>
    <property type="evidence" value="ECO:0007669"/>
    <property type="project" value="UniProtKB-UniRule"/>
</dbReference>
<dbReference type="OMA" id="YFAQQRS"/>
<dbReference type="PANTHER" id="PTHR28118:SF1">
    <property type="entry name" value="POLYNUCLEOTIDE 5'-TRIPHOSPHATASE CTL1-RELATED"/>
    <property type="match status" value="1"/>
</dbReference>
<name>U1I4Z6_ENDPU</name>
<evidence type="ECO:0000256" key="3">
    <source>
        <dbReference type="ARBA" id="ARBA00006345"/>
    </source>
</evidence>